<dbReference type="EMBL" id="JBHTBJ010000016">
    <property type="protein sequence ID" value="MFC7276730.1"/>
    <property type="molecule type" value="Genomic_DNA"/>
</dbReference>
<sequence>MPTQRSSNDDATDRRLRLLIGLVVVLAFSAAVLNVWYAIHARPPMPQPALLLLVFFGVWLGVRVKIYVRVQSSHNATNWSEIPIMIGMVLAPMPWVLLSATAGLAIAKIVSRQPPLKTWHALGKMVLFSSAFGLVLILTGAQPDLRHPQVSISAVVLAYLAFNIVDQAAFLPVIAVASHSTIRQVFFRDLVSDLVDNAAKLATVVYVVGVLVSGASPLLLGFVPLVVACLHLWHSRRLRTAEERESWRRLADTTDELSSVDLNQVLYHAAEQGARLFSADEVEIDLAATGVDRVVRARAEGVTYDGPGPRKFGGDTAITTDLETRDRSYRAGALVLDFHGKIKLTEFERYKLKTFASALCTAIRNASAYAELQRLNEQNAWEAAHDPLTGLANRRELYERAIEYFAGRTDDGIVALLLIDLNHFKEVNDTLGHGAGDAVLREVARRLDDSAAPGDLVARLGGDEFAVLLVNLATPALATHRAEQMLSALEATLEVEGMQITVEAAGGIALAPGSGGINELMRRADVAMYQAKRAGQPTATYAHSLDTADVGRLMLGGELQRAVAEQEFVVDFQPIVDLGSGEIISAEALARWQHPEHGYLTPMQFLETVERSGQLPAFAEAVLDQALAASGVWREAGFDLPVAVNVSPRSLLDARFPSTVLAGLARHDVPADRLVLELTETLTISQLDTVGRALTELRDAGVGLALDDFGTGVSSLSVLSHIPINQLKIDRDFVTAVETSSEAAAVIRSTVDLARSLRLTVVAEGVESEPQRHALWELGCAAGQGHLFARPMSSARLLGTLQRGSGGRPGALAAALHDVGSVVRLPRRRPPGTSRSALPHQPS</sequence>
<dbReference type="InterPro" id="IPR035919">
    <property type="entry name" value="EAL_sf"/>
</dbReference>
<reference evidence="5" key="1">
    <citation type="journal article" date="2019" name="Int. J. Syst. Evol. Microbiol.">
        <title>The Global Catalogue of Microorganisms (GCM) 10K type strain sequencing project: providing services to taxonomists for standard genome sequencing and annotation.</title>
        <authorList>
            <consortium name="The Broad Institute Genomics Platform"/>
            <consortium name="The Broad Institute Genome Sequencing Center for Infectious Disease"/>
            <person name="Wu L."/>
            <person name="Ma J."/>
        </authorList>
    </citation>
    <scope>NUCLEOTIDE SEQUENCE [LARGE SCALE GENOMIC DNA]</scope>
    <source>
        <strain evidence="5">XZYJT-10</strain>
    </source>
</reference>
<dbReference type="SUPFAM" id="SSF141868">
    <property type="entry name" value="EAL domain-like"/>
    <property type="match status" value="1"/>
</dbReference>
<keyword evidence="1" id="KW-0472">Membrane</keyword>
<organism evidence="4 5">
    <name type="scientific">Paractinoplanes rhizophilus</name>
    <dbReference type="NCBI Taxonomy" id="1416877"/>
    <lineage>
        <taxon>Bacteria</taxon>
        <taxon>Bacillati</taxon>
        <taxon>Actinomycetota</taxon>
        <taxon>Actinomycetes</taxon>
        <taxon>Micromonosporales</taxon>
        <taxon>Micromonosporaceae</taxon>
        <taxon>Paractinoplanes</taxon>
    </lineage>
</organism>
<feature type="transmembrane region" description="Helical" evidence="1">
    <location>
        <begin position="16"/>
        <end position="39"/>
    </location>
</feature>
<feature type="domain" description="EAL" evidence="2">
    <location>
        <begin position="552"/>
        <end position="805"/>
    </location>
</feature>
<keyword evidence="5" id="KW-1185">Reference proteome</keyword>
<evidence type="ECO:0000259" key="3">
    <source>
        <dbReference type="PROSITE" id="PS50887"/>
    </source>
</evidence>
<dbReference type="PANTHER" id="PTHR33121">
    <property type="entry name" value="CYCLIC DI-GMP PHOSPHODIESTERASE PDEF"/>
    <property type="match status" value="1"/>
</dbReference>
<feature type="transmembrane region" description="Helical" evidence="1">
    <location>
        <begin position="45"/>
        <end position="62"/>
    </location>
</feature>
<feature type="transmembrane region" description="Helical" evidence="1">
    <location>
        <begin position="150"/>
        <end position="177"/>
    </location>
</feature>
<feature type="domain" description="GGDEF" evidence="3">
    <location>
        <begin position="412"/>
        <end position="544"/>
    </location>
</feature>
<dbReference type="Pfam" id="PF00563">
    <property type="entry name" value="EAL"/>
    <property type="match status" value="1"/>
</dbReference>
<comment type="caution">
    <text evidence="4">The sequence shown here is derived from an EMBL/GenBank/DDBJ whole genome shotgun (WGS) entry which is preliminary data.</text>
</comment>
<dbReference type="InterPro" id="IPR029787">
    <property type="entry name" value="Nucleotide_cyclase"/>
</dbReference>
<dbReference type="SMART" id="SM00052">
    <property type="entry name" value="EAL"/>
    <property type="match status" value="1"/>
</dbReference>
<dbReference type="CDD" id="cd01949">
    <property type="entry name" value="GGDEF"/>
    <property type="match status" value="1"/>
</dbReference>
<feature type="transmembrane region" description="Helical" evidence="1">
    <location>
        <begin position="119"/>
        <end position="138"/>
    </location>
</feature>
<dbReference type="Gene3D" id="3.20.20.450">
    <property type="entry name" value="EAL domain"/>
    <property type="match status" value="1"/>
</dbReference>
<dbReference type="SMART" id="SM00267">
    <property type="entry name" value="GGDEF"/>
    <property type="match status" value="1"/>
</dbReference>
<dbReference type="Pfam" id="PF00990">
    <property type="entry name" value="GGDEF"/>
    <property type="match status" value="1"/>
</dbReference>
<dbReference type="PANTHER" id="PTHR33121:SF70">
    <property type="entry name" value="SIGNALING PROTEIN YKOW"/>
    <property type="match status" value="1"/>
</dbReference>
<keyword evidence="1" id="KW-0812">Transmembrane</keyword>
<dbReference type="InterPro" id="IPR001633">
    <property type="entry name" value="EAL_dom"/>
</dbReference>
<dbReference type="PROSITE" id="PS50883">
    <property type="entry name" value="EAL"/>
    <property type="match status" value="1"/>
</dbReference>
<dbReference type="CDD" id="cd01948">
    <property type="entry name" value="EAL"/>
    <property type="match status" value="1"/>
</dbReference>
<gene>
    <name evidence="4" type="ORF">ACFQS1_22290</name>
</gene>
<keyword evidence="1" id="KW-1133">Transmembrane helix</keyword>
<evidence type="ECO:0000313" key="5">
    <source>
        <dbReference type="Proteomes" id="UP001596548"/>
    </source>
</evidence>
<protein>
    <submittedName>
        <fullName evidence="4">Bifunctional diguanylate cyclase/phosphodiesterase</fullName>
    </submittedName>
</protein>
<dbReference type="InterPro" id="IPR000160">
    <property type="entry name" value="GGDEF_dom"/>
</dbReference>
<evidence type="ECO:0000256" key="1">
    <source>
        <dbReference type="SAM" id="Phobius"/>
    </source>
</evidence>
<evidence type="ECO:0000313" key="4">
    <source>
        <dbReference type="EMBL" id="MFC7276730.1"/>
    </source>
</evidence>
<feature type="transmembrane region" description="Helical" evidence="1">
    <location>
        <begin position="204"/>
        <end position="233"/>
    </location>
</feature>
<dbReference type="RefSeq" id="WP_378971410.1">
    <property type="nucleotide sequence ID" value="NZ_JBHTBJ010000016.1"/>
</dbReference>
<dbReference type="NCBIfam" id="TIGR00254">
    <property type="entry name" value="GGDEF"/>
    <property type="match status" value="1"/>
</dbReference>
<dbReference type="InterPro" id="IPR043128">
    <property type="entry name" value="Rev_trsase/Diguanyl_cyclase"/>
</dbReference>
<dbReference type="PROSITE" id="PS50887">
    <property type="entry name" value="GGDEF"/>
    <property type="match status" value="1"/>
</dbReference>
<feature type="transmembrane region" description="Helical" evidence="1">
    <location>
        <begin position="82"/>
        <end position="107"/>
    </location>
</feature>
<evidence type="ECO:0000259" key="2">
    <source>
        <dbReference type="PROSITE" id="PS50883"/>
    </source>
</evidence>
<name>A0ABW2HUG8_9ACTN</name>
<dbReference type="SUPFAM" id="SSF55073">
    <property type="entry name" value="Nucleotide cyclase"/>
    <property type="match status" value="1"/>
</dbReference>
<proteinExistence type="predicted"/>
<dbReference type="Gene3D" id="3.30.70.270">
    <property type="match status" value="1"/>
</dbReference>
<accession>A0ABW2HUG8</accession>
<dbReference type="Proteomes" id="UP001596548">
    <property type="component" value="Unassembled WGS sequence"/>
</dbReference>
<dbReference type="InterPro" id="IPR050706">
    <property type="entry name" value="Cyclic-di-GMP_PDE-like"/>
</dbReference>